<organism evidence="2 3">
    <name type="scientific">Flavobacterium granuli</name>
    <dbReference type="NCBI Taxonomy" id="280093"/>
    <lineage>
        <taxon>Bacteria</taxon>
        <taxon>Pseudomonadati</taxon>
        <taxon>Bacteroidota</taxon>
        <taxon>Flavobacteriia</taxon>
        <taxon>Flavobacteriales</taxon>
        <taxon>Flavobacteriaceae</taxon>
        <taxon>Flavobacterium</taxon>
    </lineage>
</organism>
<dbReference type="Proteomes" id="UP000237771">
    <property type="component" value="Unassembled WGS sequence"/>
</dbReference>
<evidence type="ECO:0000313" key="1">
    <source>
        <dbReference type="EMBL" id="PRZ22142.1"/>
    </source>
</evidence>
<evidence type="ECO:0000313" key="4">
    <source>
        <dbReference type="Proteomes" id="UP000237771"/>
    </source>
</evidence>
<protein>
    <submittedName>
        <fullName evidence="2">Uncharacterized protein</fullName>
    </submittedName>
</protein>
<dbReference type="Proteomes" id="UP000184384">
    <property type="component" value="Unassembled WGS sequence"/>
</dbReference>
<proteinExistence type="predicted"/>
<sequence length="121" mass="14515">MKFLITTLCFYIIMLTVLPTVRLVKMHYALKSESACQKNNAENNSMPYGCQKKRCILNFNIGQFIINQIEFIFKKNYNFEVVSEQKLFFEKELISNYINTIWQPPEINSYLQKIKFYKFNK</sequence>
<dbReference type="EMBL" id="FQWO01000007">
    <property type="protein sequence ID" value="SHH11042.1"/>
    <property type="molecule type" value="Genomic_DNA"/>
</dbReference>
<evidence type="ECO:0000313" key="2">
    <source>
        <dbReference type="EMBL" id="SHH11042.1"/>
    </source>
</evidence>
<reference evidence="3" key="2">
    <citation type="submission" date="2016-11" db="EMBL/GenBank/DDBJ databases">
        <authorList>
            <person name="Varghese N."/>
            <person name="Submissions S."/>
        </authorList>
    </citation>
    <scope>NUCLEOTIDE SEQUENCE [LARGE SCALE GENOMIC DNA]</scope>
    <source>
        <strain evidence="3">DSM 19729</strain>
    </source>
</reference>
<name>A0A1M5QAH5_9FLAO</name>
<gene>
    <name evidence="1" type="ORF">BC624_107143</name>
    <name evidence="2" type="ORF">SAMN05443373_107143</name>
</gene>
<dbReference type="STRING" id="280093.SAMN05443373_107143"/>
<keyword evidence="4" id="KW-1185">Reference proteome</keyword>
<accession>A0A1M5QAH5</accession>
<reference evidence="1 4" key="3">
    <citation type="submission" date="2018-03" db="EMBL/GenBank/DDBJ databases">
        <title>Genomic Encyclopedia of Archaeal and Bacterial Type Strains, Phase II (KMG-II): from individual species to whole genera.</title>
        <authorList>
            <person name="Goeker M."/>
        </authorList>
    </citation>
    <scope>NUCLEOTIDE SEQUENCE [LARGE SCALE GENOMIC DNA]</scope>
    <source>
        <strain evidence="1 4">DSM 17797</strain>
    </source>
</reference>
<dbReference type="EMBL" id="PVUB01000007">
    <property type="protein sequence ID" value="PRZ22142.1"/>
    <property type="molecule type" value="Genomic_DNA"/>
</dbReference>
<reference evidence="2" key="1">
    <citation type="submission" date="2016-11" db="EMBL/GenBank/DDBJ databases">
        <authorList>
            <person name="Jaros S."/>
            <person name="Januszkiewicz K."/>
            <person name="Wedrychowicz H."/>
        </authorList>
    </citation>
    <scope>NUCLEOTIDE SEQUENCE [LARGE SCALE GENOMIC DNA]</scope>
    <source>
        <strain evidence="2">DSM 19729</strain>
    </source>
</reference>
<evidence type="ECO:0000313" key="3">
    <source>
        <dbReference type="Proteomes" id="UP000184384"/>
    </source>
</evidence>
<dbReference type="AlphaFoldDB" id="A0A1M5QAH5"/>